<keyword evidence="11" id="KW-1185">Reference proteome</keyword>
<comment type="cofactor">
    <cofactor evidence="1">
        <name>Zn(2+)</name>
        <dbReference type="ChEBI" id="CHEBI:29105"/>
    </cofactor>
</comment>
<evidence type="ECO:0000256" key="6">
    <source>
        <dbReference type="ARBA" id="ARBA00022833"/>
    </source>
</evidence>
<feature type="domain" description="Peptidase M13 N-terminal" evidence="9">
    <location>
        <begin position="49"/>
        <end position="425"/>
    </location>
</feature>
<dbReference type="Pfam" id="PF05649">
    <property type="entry name" value="Peptidase_M13_N"/>
    <property type="match status" value="1"/>
</dbReference>
<dbReference type="GO" id="GO:0005886">
    <property type="term" value="C:plasma membrane"/>
    <property type="evidence" value="ECO:0007669"/>
    <property type="project" value="TreeGrafter"/>
</dbReference>
<dbReference type="Gene3D" id="1.10.1380.10">
    <property type="entry name" value="Neutral endopeptidase , domain2"/>
    <property type="match status" value="1"/>
</dbReference>
<accession>A0A917CLN9</accession>
<keyword evidence="3" id="KW-0645">Protease</keyword>
<gene>
    <name evidence="10" type="primary">pepO</name>
    <name evidence="10" type="ORF">GCM10011365_09350</name>
</gene>
<evidence type="ECO:0000256" key="3">
    <source>
        <dbReference type="ARBA" id="ARBA00022670"/>
    </source>
</evidence>
<evidence type="ECO:0000259" key="8">
    <source>
        <dbReference type="Pfam" id="PF01431"/>
    </source>
</evidence>
<evidence type="ECO:0000256" key="2">
    <source>
        <dbReference type="ARBA" id="ARBA00007357"/>
    </source>
</evidence>
<evidence type="ECO:0000256" key="5">
    <source>
        <dbReference type="ARBA" id="ARBA00022801"/>
    </source>
</evidence>
<dbReference type="SUPFAM" id="SSF55486">
    <property type="entry name" value="Metalloproteases ('zincins'), catalytic domain"/>
    <property type="match status" value="1"/>
</dbReference>
<dbReference type="Gene3D" id="3.40.390.10">
    <property type="entry name" value="Collagenase (Catalytic Domain)"/>
    <property type="match status" value="1"/>
</dbReference>
<keyword evidence="5" id="KW-0378">Hydrolase</keyword>
<dbReference type="InterPro" id="IPR000718">
    <property type="entry name" value="Peptidase_M13"/>
</dbReference>
<dbReference type="CDD" id="cd08662">
    <property type="entry name" value="M13"/>
    <property type="match status" value="1"/>
</dbReference>
<evidence type="ECO:0000313" key="11">
    <source>
        <dbReference type="Proteomes" id="UP000605253"/>
    </source>
</evidence>
<feature type="domain" description="Peptidase M13 C-terminal" evidence="8">
    <location>
        <begin position="477"/>
        <end position="676"/>
    </location>
</feature>
<dbReference type="RefSeq" id="WP_229728255.1">
    <property type="nucleotide sequence ID" value="NZ_BAABJF010000017.1"/>
</dbReference>
<dbReference type="PANTHER" id="PTHR11733:SF167">
    <property type="entry name" value="FI17812P1-RELATED"/>
    <property type="match status" value="1"/>
</dbReference>
<dbReference type="GO" id="GO:0046872">
    <property type="term" value="F:metal ion binding"/>
    <property type="evidence" value="ECO:0007669"/>
    <property type="project" value="UniProtKB-KW"/>
</dbReference>
<proteinExistence type="inferred from homology"/>
<dbReference type="InterPro" id="IPR024079">
    <property type="entry name" value="MetalloPept_cat_dom_sf"/>
</dbReference>
<dbReference type="PROSITE" id="PS51885">
    <property type="entry name" value="NEPRILYSIN"/>
    <property type="match status" value="1"/>
</dbReference>
<keyword evidence="6" id="KW-0862">Zinc</keyword>
<name>A0A917CLN9_9GAMM</name>
<dbReference type="EMBL" id="BMEO01000003">
    <property type="protein sequence ID" value="GGF90379.1"/>
    <property type="molecule type" value="Genomic_DNA"/>
</dbReference>
<evidence type="ECO:0000256" key="1">
    <source>
        <dbReference type="ARBA" id="ARBA00001947"/>
    </source>
</evidence>
<evidence type="ECO:0000313" key="10">
    <source>
        <dbReference type="EMBL" id="GGF90379.1"/>
    </source>
</evidence>
<dbReference type="PANTHER" id="PTHR11733">
    <property type="entry name" value="ZINC METALLOPROTEASE FAMILY M13 NEPRILYSIN-RELATED"/>
    <property type="match status" value="1"/>
</dbReference>
<keyword evidence="4" id="KW-0479">Metal-binding</keyword>
<dbReference type="AlphaFoldDB" id="A0A917CLN9"/>
<dbReference type="GO" id="GO:0016485">
    <property type="term" value="P:protein processing"/>
    <property type="evidence" value="ECO:0007669"/>
    <property type="project" value="TreeGrafter"/>
</dbReference>
<dbReference type="InterPro" id="IPR008753">
    <property type="entry name" value="Peptidase_M13_N"/>
</dbReference>
<dbReference type="GO" id="GO:0004222">
    <property type="term" value="F:metalloendopeptidase activity"/>
    <property type="evidence" value="ECO:0007669"/>
    <property type="project" value="InterPro"/>
</dbReference>
<evidence type="ECO:0000256" key="7">
    <source>
        <dbReference type="ARBA" id="ARBA00023049"/>
    </source>
</evidence>
<dbReference type="Proteomes" id="UP000605253">
    <property type="component" value="Unassembled WGS sequence"/>
</dbReference>
<evidence type="ECO:0000259" key="9">
    <source>
        <dbReference type="Pfam" id="PF05649"/>
    </source>
</evidence>
<comment type="similarity">
    <text evidence="2">Belongs to the peptidase M13 family.</text>
</comment>
<dbReference type="PRINTS" id="PR00786">
    <property type="entry name" value="NEPRILYSIN"/>
</dbReference>
<sequence>MKKLFFTAAVCLPLMACQTNQTKQTDVQNTENSVQSGITLDHMDKSIRPQDDFYRHVNGHWLETFEIPADKSNYGSFTKLGDESREDVKEIILDVSSHDNQPGSTEQKIADIYASWMDTDRLELLGMQPLADEIARINALESKSDLSAYMAYADIYSTSPLRMYVYIDQKQSDTYIVYMSQSGLGLPDRDYYFKEGEQSQKIRDEYKKHIATMFDLAEYEDSQDMAQSVYQMEKFLAEGQWTRIQNRDRDKTYNKLTFGELKVLLPNLDWDAWLSESMIEQPEQLIVMQPDYLTTIDKALSEFDVYQWQDYFRWQLLRSAAPYLSDDFEQASFDFYGTVLTGTPEQEPRWKRGVNLVNGLIGELVGKIYVEKHFPPQAKQRMNVMIENLRDAYSDSIKELDWMSDATKEKALVKLAKFNPKVGYPDQWRDYSEMHIQADDLIANLVEANRFLTKRNRDKLGQPIDRHEWGMNPQRVNAYYNPTKNEIVFPAAILQPPFFNLEADEAVNYGGIGAVIGHEMGHGFDDQGSKYDGDGNLKNWWTDEDRKRFEERTAKLIKQYDAFTVLDDVHVKGEFTQGENIGDLSGMAIAYKAFKENYTANRVIDGYTPDQRFFLGWAQVWMRKYRDEELRKRIETDPHSPSEFRTNGILRNMPEFYRAFDVKPGDGMYLAPEDRVKIW</sequence>
<dbReference type="Pfam" id="PF01431">
    <property type="entry name" value="Peptidase_M13"/>
    <property type="match status" value="1"/>
</dbReference>
<comment type="caution">
    <text evidence="10">The sequence shown here is derived from an EMBL/GenBank/DDBJ whole genome shotgun (WGS) entry which is preliminary data.</text>
</comment>
<dbReference type="InterPro" id="IPR042089">
    <property type="entry name" value="Peptidase_M13_dom_2"/>
</dbReference>
<organism evidence="10 11">
    <name type="scientific">Marinicella pacifica</name>
    <dbReference type="NCBI Taxonomy" id="1171543"/>
    <lineage>
        <taxon>Bacteria</taxon>
        <taxon>Pseudomonadati</taxon>
        <taxon>Pseudomonadota</taxon>
        <taxon>Gammaproteobacteria</taxon>
        <taxon>Lysobacterales</taxon>
        <taxon>Marinicellaceae</taxon>
        <taxon>Marinicella</taxon>
    </lineage>
</organism>
<dbReference type="InterPro" id="IPR018497">
    <property type="entry name" value="Peptidase_M13_C"/>
</dbReference>
<reference evidence="10" key="2">
    <citation type="submission" date="2020-09" db="EMBL/GenBank/DDBJ databases">
        <authorList>
            <person name="Sun Q."/>
            <person name="Zhou Y."/>
        </authorList>
    </citation>
    <scope>NUCLEOTIDE SEQUENCE</scope>
    <source>
        <strain evidence="10">CGMCC 1.12181</strain>
    </source>
</reference>
<keyword evidence="7" id="KW-0482">Metalloprotease</keyword>
<evidence type="ECO:0000256" key="4">
    <source>
        <dbReference type="ARBA" id="ARBA00022723"/>
    </source>
</evidence>
<reference evidence="10" key="1">
    <citation type="journal article" date="2014" name="Int. J. Syst. Evol. Microbiol.">
        <title>Complete genome sequence of Corynebacterium casei LMG S-19264T (=DSM 44701T), isolated from a smear-ripened cheese.</title>
        <authorList>
            <consortium name="US DOE Joint Genome Institute (JGI-PGF)"/>
            <person name="Walter F."/>
            <person name="Albersmeier A."/>
            <person name="Kalinowski J."/>
            <person name="Ruckert C."/>
        </authorList>
    </citation>
    <scope>NUCLEOTIDE SEQUENCE</scope>
    <source>
        <strain evidence="10">CGMCC 1.12181</strain>
    </source>
</reference>
<protein>
    <submittedName>
        <fullName evidence="10">Peptidase M13</fullName>
    </submittedName>
</protein>